<dbReference type="PROSITE" id="PS51186">
    <property type="entry name" value="GNAT"/>
    <property type="match status" value="1"/>
</dbReference>
<evidence type="ECO:0000259" key="3">
    <source>
        <dbReference type="PROSITE" id="PS51186"/>
    </source>
</evidence>
<dbReference type="InterPro" id="IPR000182">
    <property type="entry name" value="GNAT_dom"/>
</dbReference>
<protein>
    <recommendedName>
        <fullName evidence="3">N-acetyltransferase domain-containing protein</fullName>
    </recommendedName>
</protein>
<keyword evidence="1" id="KW-0808">Transferase</keyword>
<evidence type="ECO:0000313" key="5">
    <source>
        <dbReference type="Proteomes" id="UP000011747"/>
    </source>
</evidence>
<dbReference type="NCBIfam" id="NF010241">
    <property type="entry name" value="PRK13688.1"/>
    <property type="match status" value="1"/>
</dbReference>
<evidence type="ECO:0000256" key="2">
    <source>
        <dbReference type="ARBA" id="ARBA00023315"/>
    </source>
</evidence>
<gene>
    <name evidence="4" type="ORF">HMPREF1015_00733</name>
</gene>
<dbReference type="Proteomes" id="UP000011747">
    <property type="component" value="Unassembled WGS sequence"/>
</dbReference>
<dbReference type="GO" id="GO:0016747">
    <property type="term" value="F:acyltransferase activity, transferring groups other than amino-acyl groups"/>
    <property type="evidence" value="ECO:0007669"/>
    <property type="project" value="InterPro"/>
</dbReference>
<evidence type="ECO:0000313" key="4">
    <source>
        <dbReference type="EMBL" id="EHL76787.1"/>
    </source>
</evidence>
<reference evidence="4 5" key="1">
    <citation type="submission" date="2011-09" db="EMBL/GenBank/DDBJ databases">
        <title>The Genome Sequence of Bacillus smithii 7_3_47FAA.</title>
        <authorList>
            <consortium name="The Broad Institute Genome Sequencing Platform"/>
            <person name="Earl A."/>
            <person name="Ward D."/>
            <person name="Feldgarden M."/>
            <person name="Gevers D."/>
            <person name="Daigneault M."/>
            <person name="Strauss J."/>
            <person name="Allen-Vercoe E."/>
            <person name="Young S.K."/>
            <person name="Zeng Q."/>
            <person name="Gargeya S."/>
            <person name="Fitzgerald M."/>
            <person name="Haas B."/>
            <person name="Abouelleil A."/>
            <person name="Alvarado L."/>
            <person name="Arachchi H.M."/>
            <person name="Berlin A."/>
            <person name="Brown A."/>
            <person name="Chapman S.B."/>
            <person name="Chen Z."/>
            <person name="Dunbar C."/>
            <person name="Freedman E."/>
            <person name="Gearin G."/>
            <person name="Goldberg J."/>
            <person name="Griggs A."/>
            <person name="Gujja S."/>
            <person name="Heiman D."/>
            <person name="Howarth C."/>
            <person name="Larson L."/>
            <person name="Lui A."/>
            <person name="MacDonald P.J.P."/>
            <person name="Montmayeur A."/>
            <person name="Murphy C."/>
            <person name="Neiman D."/>
            <person name="Pearson M."/>
            <person name="Priest M."/>
            <person name="Roberts A."/>
            <person name="Saif S."/>
            <person name="Shea T."/>
            <person name="Shenoy N."/>
            <person name="Sisk P."/>
            <person name="Stolte C."/>
            <person name="Sykes S."/>
            <person name="Wortman J."/>
            <person name="Nusbaum C."/>
            <person name="Birren B."/>
        </authorList>
    </citation>
    <scope>NUCLEOTIDE SEQUENCE [LARGE SCALE GENOMIC DNA]</scope>
    <source>
        <strain evidence="4 5">7_3_47FAA</strain>
    </source>
</reference>
<accession>G9QMG6</accession>
<sequence>MTIKVENLKVNFKTLEEFTQFKEYGLQELSMLEELEYSLVEDAAASPFYGIYFGDKLVARMCLYVKDGHLDGAIQEYDKHLEIWKLEVLPQYQFKGYGRMLVDYAKHFNLPIVTRPRVKSQDFWVRMGFQSLSEDSSRLVWIPDSISTKKIS</sequence>
<feature type="domain" description="N-acetyltransferase" evidence="3">
    <location>
        <begin position="3"/>
        <end position="152"/>
    </location>
</feature>
<dbReference type="AlphaFoldDB" id="G9QMG6"/>
<proteinExistence type="predicted"/>
<dbReference type="PIRSF" id="PIRSF037732">
    <property type="entry name" value="YlbP_prd"/>
    <property type="match status" value="1"/>
</dbReference>
<dbReference type="PATRIC" id="fig|665952.3.peg.2285"/>
<dbReference type="Pfam" id="PF00583">
    <property type="entry name" value="Acetyltransf_1"/>
    <property type="match status" value="1"/>
</dbReference>
<comment type="caution">
    <text evidence="4">The sequence shown here is derived from an EMBL/GenBank/DDBJ whole genome shotgun (WGS) entry which is preliminary data.</text>
</comment>
<dbReference type="RefSeq" id="WP_003354470.1">
    <property type="nucleotide sequence ID" value="NZ_JH414757.1"/>
</dbReference>
<dbReference type="EMBL" id="ACWF01000120">
    <property type="protein sequence ID" value="EHL76787.1"/>
    <property type="molecule type" value="Genomic_DNA"/>
</dbReference>
<keyword evidence="2" id="KW-0012">Acyltransferase</keyword>
<dbReference type="InterPro" id="IPR017274">
    <property type="entry name" value="YlbP"/>
</dbReference>
<dbReference type="HOGENOM" id="CLU_136634_0_0_9"/>
<keyword evidence="5" id="KW-1185">Reference proteome</keyword>
<dbReference type="InterPro" id="IPR016181">
    <property type="entry name" value="Acyl_CoA_acyltransferase"/>
</dbReference>
<organism evidence="4 5">
    <name type="scientific">Bacillus smithii 7_3_47FAA</name>
    <dbReference type="NCBI Taxonomy" id="665952"/>
    <lineage>
        <taxon>Bacteria</taxon>
        <taxon>Bacillati</taxon>
        <taxon>Bacillota</taxon>
        <taxon>Bacilli</taxon>
        <taxon>Bacillales</taxon>
        <taxon>Bacillaceae</taxon>
        <taxon>Bacillus</taxon>
    </lineage>
</organism>
<dbReference type="Gene3D" id="3.40.630.30">
    <property type="match status" value="1"/>
</dbReference>
<dbReference type="SUPFAM" id="SSF55729">
    <property type="entry name" value="Acyl-CoA N-acyltransferases (Nat)"/>
    <property type="match status" value="1"/>
</dbReference>
<name>G9QMG6_9BACI</name>
<dbReference type="CDD" id="cd04301">
    <property type="entry name" value="NAT_SF"/>
    <property type="match status" value="1"/>
</dbReference>
<evidence type="ECO:0000256" key="1">
    <source>
        <dbReference type="ARBA" id="ARBA00022679"/>
    </source>
</evidence>